<dbReference type="EMBL" id="JAQJAN010000013">
    <property type="protein sequence ID" value="KAJ5712592.1"/>
    <property type="molecule type" value="Genomic_DNA"/>
</dbReference>
<proteinExistence type="predicted"/>
<evidence type="ECO:0000256" key="2">
    <source>
        <dbReference type="SAM" id="SignalP"/>
    </source>
</evidence>
<evidence type="ECO:0000313" key="3">
    <source>
        <dbReference type="EMBL" id="KAJ5712592.1"/>
    </source>
</evidence>
<feature type="signal peptide" evidence="2">
    <location>
        <begin position="1"/>
        <end position="18"/>
    </location>
</feature>
<dbReference type="AlphaFoldDB" id="A0AAD6MT86"/>
<reference evidence="3" key="2">
    <citation type="submission" date="2023-01" db="EMBL/GenBank/DDBJ databases">
        <authorList>
            <person name="Petersen C."/>
        </authorList>
    </citation>
    <scope>NUCLEOTIDE SEQUENCE</scope>
    <source>
        <strain evidence="3">IBT 17514</strain>
    </source>
</reference>
<name>A0AAD6MT86_9EURO</name>
<comment type="caution">
    <text evidence="3">The sequence shown here is derived from an EMBL/GenBank/DDBJ whole genome shotgun (WGS) entry which is preliminary data.</text>
</comment>
<feature type="transmembrane region" description="Helical" evidence="1">
    <location>
        <begin position="90"/>
        <end position="111"/>
    </location>
</feature>
<evidence type="ECO:0000313" key="4">
    <source>
        <dbReference type="Proteomes" id="UP001215712"/>
    </source>
</evidence>
<keyword evidence="1" id="KW-1133">Transmembrane helix</keyword>
<reference evidence="3" key="1">
    <citation type="journal article" date="2023" name="IMA Fungus">
        <title>Comparative genomic study of the Penicillium genus elucidates a diverse pangenome and 15 lateral gene transfer events.</title>
        <authorList>
            <person name="Petersen C."/>
            <person name="Sorensen T."/>
            <person name="Nielsen M.R."/>
            <person name="Sondergaard T.E."/>
            <person name="Sorensen J.L."/>
            <person name="Fitzpatrick D.A."/>
            <person name="Frisvad J.C."/>
            <person name="Nielsen K.L."/>
        </authorList>
    </citation>
    <scope>NUCLEOTIDE SEQUENCE</scope>
    <source>
        <strain evidence="3">IBT 17514</strain>
    </source>
</reference>
<feature type="chain" id="PRO_5042203852" evidence="2">
    <location>
        <begin position="19"/>
        <end position="268"/>
    </location>
</feature>
<keyword evidence="1" id="KW-0812">Transmembrane</keyword>
<protein>
    <submittedName>
        <fullName evidence="3">Uncharacterized protein</fullName>
    </submittedName>
</protein>
<evidence type="ECO:0000256" key="1">
    <source>
        <dbReference type="SAM" id="Phobius"/>
    </source>
</evidence>
<gene>
    <name evidence="3" type="ORF">N7493_009060</name>
</gene>
<organism evidence="3 4">
    <name type="scientific">Penicillium malachiteum</name>
    <dbReference type="NCBI Taxonomy" id="1324776"/>
    <lineage>
        <taxon>Eukaryota</taxon>
        <taxon>Fungi</taxon>
        <taxon>Dikarya</taxon>
        <taxon>Ascomycota</taxon>
        <taxon>Pezizomycotina</taxon>
        <taxon>Eurotiomycetes</taxon>
        <taxon>Eurotiomycetidae</taxon>
        <taxon>Eurotiales</taxon>
        <taxon>Aspergillaceae</taxon>
        <taxon>Penicillium</taxon>
    </lineage>
</organism>
<keyword evidence="4" id="KW-1185">Reference proteome</keyword>
<keyword evidence="1" id="KW-0472">Membrane</keyword>
<feature type="transmembrane region" description="Helical" evidence="1">
    <location>
        <begin position="158"/>
        <end position="180"/>
    </location>
</feature>
<feature type="transmembrane region" description="Helical" evidence="1">
    <location>
        <begin position="243"/>
        <end position="265"/>
    </location>
</feature>
<sequence>MIALLALGFALLGQSLLALWSYWNTLRDIPSWGSNPMNTTLTMMVHRSVQRTSGRCMASISTGDTSEAKLVLPRTRQPSQWQISKSAKRAIIFIWALAGLSVIWFVTMILVTRSTVIYSLHFTEVWAKLGWHFSLAWNPSQKDYMDQSYNAVSFSPDYLNNGSMSVAAALILGLVLVCAIQSLQSLGLHCAELIVDLSRDEDSWRGLDANSSFSGRTKVLRSPSFLKNFLSWKYDILFIFKSLLHWLLAAYLFTLYLPFVLPQFLHFL</sequence>
<dbReference type="Proteomes" id="UP001215712">
    <property type="component" value="Unassembled WGS sequence"/>
</dbReference>
<accession>A0AAD6MT86</accession>
<keyword evidence="2" id="KW-0732">Signal</keyword>